<feature type="repeat" description="WD" evidence="6">
    <location>
        <begin position="308"/>
        <end position="340"/>
    </location>
</feature>
<accession>A0A2U8BQH0</accession>
<proteinExistence type="evidence at transcript level"/>
<keyword evidence="7" id="KW-0175">Coiled coil</keyword>
<feature type="repeat" description="WD" evidence="6">
    <location>
        <begin position="139"/>
        <end position="179"/>
    </location>
</feature>
<evidence type="ECO:0000256" key="7">
    <source>
        <dbReference type="SAM" id="Coils"/>
    </source>
</evidence>
<evidence type="ECO:0000256" key="3">
    <source>
        <dbReference type="ARBA" id="ARBA00022574"/>
    </source>
</evidence>
<dbReference type="CDD" id="cd00200">
    <property type="entry name" value="WD40"/>
    <property type="match status" value="1"/>
</dbReference>
<sequence>MGELEQMKQEAEQLKKQIEEARKACADTTLAQLVADMEVVGRIQLRTRRTLRGHLAKIYACHWSTDSKLLVSASQDGKLIVWDTYTNNKVHAIPLKSSWVMTCAYAPSGNYVACGGLDNVCSIYSLKTREGSVKVNRELASHSGYLSCCRFLDDNNIVTSSGDTSCILWDIETGQEKSTFIGHTGDCMSLAVSPDFKLFISGACDAKAKLWDIREAACRQTFIGHESDINAITFFPSGEAICTGSDDASCRLFDLRADQELISYAHESIMCGITSVAFSLSGRLLLAGYDDFNCNIWDSLKAERVGLLSGHDNRVSCLGVTADGMAAATGSWDSFLKVWN</sequence>
<dbReference type="GO" id="GO:0007165">
    <property type="term" value="P:signal transduction"/>
    <property type="evidence" value="ECO:0007669"/>
    <property type="project" value="UniProtKB-KW"/>
</dbReference>
<reference evidence="8" key="1">
    <citation type="journal article" date="2018" name="Mol. Biol. Evol.">
        <title>Shifts in Selective Pressures on Snake Phototransduction Genes Associated with Photoreceptor Transmutation and Dim-Light Ancestry.</title>
        <authorList>
            <person name="Schott R.K."/>
            <person name="Van Nynatten A."/>
            <person name="Card D.C."/>
            <person name="Castoe T.A."/>
            <person name="S W Chang B."/>
        </authorList>
    </citation>
    <scope>NUCLEOTIDE SEQUENCE</scope>
</reference>
<feature type="repeat" description="WD" evidence="6">
    <location>
        <begin position="180"/>
        <end position="221"/>
    </location>
</feature>
<dbReference type="InterPro" id="IPR001632">
    <property type="entry name" value="WD40_G-protein_beta-like"/>
</dbReference>
<evidence type="ECO:0000313" key="8">
    <source>
        <dbReference type="EMBL" id="AWC68154.1"/>
    </source>
</evidence>
<dbReference type="InterPro" id="IPR020472">
    <property type="entry name" value="WD40_PAC1"/>
</dbReference>
<dbReference type="Gene3D" id="2.130.10.10">
    <property type="entry name" value="YVTN repeat-like/Quinoprotein amine dehydrogenase"/>
    <property type="match status" value="1"/>
</dbReference>
<dbReference type="SMART" id="SM00320">
    <property type="entry name" value="WD40"/>
    <property type="match status" value="7"/>
</dbReference>
<name>A0A2U8BQH0_HYPTO</name>
<comment type="similarity">
    <text evidence="2">Belongs to the WD repeat G protein beta family.</text>
</comment>
<feature type="repeat" description="WD" evidence="6">
    <location>
        <begin position="222"/>
        <end position="263"/>
    </location>
</feature>
<evidence type="ECO:0000256" key="2">
    <source>
        <dbReference type="ARBA" id="ARBA00009768"/>
    </source>
</evidence>
<feature type="repeat" description="WD" evidence="6">
    <location>
        <begin position="51"/>
        <end position="92"/>
    </location>
</feature>
<dbReference type="FunFam" id="2.130.10.10:FF:000007">
    <property type="entry name" value="Guanine nucleotide-binding protein G(I)/G(S)/G(T) subunit beta-1"/>
    <property type="match status" value="1"/>
</dbReference>
<evidence type="ECO:0000256" key="6">
    <source>
        <dbReference type="PROSITE-ProRule" id="PRU00221"/>
    </source>
</evidence>
<dbReference type="InterPro" id="IPR016346">
    <property type="entry name" value="G-protein_beta_1-5"/>
</dbReference>
<organism evidence="8">
    <name type="scientific">Hypsiglena torquata</name>
    <name type="common">Night snake</name>
    <name type="synonym">Leptodeira torquata</name>
    <dbReference type="NCBI Taxonomy" id="46305"/>
    <lineage>
        <taxon>Eukaryota</taxon>
        <taxon>Metazoa</taxon>
        <taxon>Chordata</taxon>
        <taxon>Craniata</taxon>
        <taxon>Vertebrata</taxon>
        <taxon>Euteleostomi</taxon>
        <taxon>Lepidosauria</taxon>
        <taxon>Squamata</taxon>
        <taxon>Bifurcata</taxon>
        <taxon>Unidentata</taxon>
        <taxon>Episquamata</taxon>
        <taxon>Toxicofera</taxon>
        <taxon>Serpentes</taxon>
        <taxon>Colubroidea</taxon>
        <taxon>Dipsadidae</taxon>
        <taxon>Hypsiglena</taxon>
    </lineage>
</organism>
<evidence type="ECO:0000256" key="4">
    <source>
        <dbReference type="ARBA" id="ARBA00022737"/>
    </source>
</evidence>
<keyword evidence="3 6" id="KW-0853">WD repeat</keyword>
<dbReference type="InterPro" id="IPR019775">
    <property type="entry name" value="WD40_repeat_CS"/>
</dbReference>
<dbReference type="PROSITE" id="PS00678">
    <property type="entry name" value="WD_REPEATS_1"/>
    <property type="match status" value="1"/>
</dbReference>
<dbReference type="Pfam" id="PF25391">
    <property type="entry name" value="WD40_Gbeta"/>
    <property type="match status" value="1"/>
</dbReference>
<dbReference type="InterPro" id="IPR015943">
    <property type="entry name" value="WD40/YVTN_repeat-like_dom_sf"/>
</dbReference>
<dbReference type="InterPro" id="IPR001680">
    <property type="entry name" value="WD40_rpt"/>
</dbReference>
<dbReference type="PRINTS" id="PR00319">
    <property type="entry name" value="GPROTEINB"/>
</dbReference>
<comment type="function">
    <text evidence="1">Guanine nucleotide-binding proteins (G proteins) are involved as a modulator or transducer in various transmembrane signaling systems. The beta and gamma chains are required for the GTPase activity, for replacement of GDP by GTP, and for G protein-effector interaction.</text>
</comment>
<evidence type="ECO:0000256" key="5">
    <source>
        <dbReference type="ARBA" id="ARBA00023224"/>
    </source>
</evidence>
<feature type="coiled-coil region" evidence="7">
    <location>
        <begin position="1"/>
        <end position="31"/>
    </location>
</feature>
<dbReference type="PIRSF" id="PIRSF002394">
    <property type="entry name" value="GN-bd_beta"/>
    <property type="match status" value="1"/>
</dbReference>
<evidence type="ECO:0000256" key="1">
    <source>
        <dbReference type="ARBA" id="ARBA00002002"/>
    </source>
</evidence>
<keyword evidence="4" id="KW-0677">Repeat</keyword>
<protein>
    <submittedName>
        <fullName evidence="8">G protein beta subunit 3</fullName>
    </submittedName>
</protein>
<dbReference type="PROSITE" id="PS50082">
    <property type="entry name" value="WD_REPEATS_2"/>
    <property type="match status" value="5"/>
</dbReference>
<dbReference type="AlphaFoldDB" id="A0A2U8BQH0"/>
<gene>
    <name evidence="8" type="primary">GNB3</name>
</gene>
<keyword evidence="5" id="KW-0807">Transducer</keyword>
<dbReference type="EMBL" id="MH011520">
    <property type="protein sequence ID" value="AWC68154.1"/>
    <property type="molecule type" value="mRNA"/>
</dbReference>
<dbReference type="PRINTS" id="PR00320">
    <property type="entry name" value="GPROTEINBRPT"/>
</dbReference>
<dbReference type="PANTHER" id="PTHR19850">
    <property type="entry name" value="GUANINE NUCLEOTIDE-BINDING PROTEIN BETA G PROTEIN BETA"/>
    <property type="match status" value="1"/>
</dbReference>
<dbReference type="InterPro" id="IPR036322">
    <property type="entry name" value="WD40_repeat_dom_sf"/>
</dbReference>
<dbReference type="PROSITE" id="PS50294">
    <property type="entry name" value="WD_REPEATS_REGION"/>
    <property type="match status" value="4"/>
</dbReference>
<dbReference type="SUPFAM" id="SSF50978">
    <property type="entry name" value="WD40 repeat-like"/>
    <property type="match status" value="1"/>
</dbReference>